<dbReference type="InterPro" id="IPR005428">
    <property type="entry name" value="CD36/SCARB1/SNMP1"/>
</dbReference>
<evidence type="ECO:0000256" key="8">
    <source>
        <dbReference type="ARBA" id="ARBA00023170"/>
    </source>
</evidence>
<feature type="transmembrane region" description="Helical" evidence="11">
    <location>
        <begin position="15"/>
        <end position="40"/>
    </location>
</feature>
<dbReference type="OrthoDB" id="18585at2759"/>
<evidence type="ECO:0000256" key="6">
    <source>
        <dbReference type="ARBA" id="ARBA00023136"/>
    </source>
</evidence>
<comment type="similarity">
    <text evidence="2">Belongs to the CD36 family.</text>
</comment>
<evidence type="ECO:0000256" key="11">
    <source>
        <dbReference type="SAM" id="Phobius"/>
    </source>
</evidence>
<dbReference type="GO" id="GO:0005044">
    <property type="term" value="F:scavenger receptor activity"/>
    <property type="evidence" value="ECO:0007669"/>
    <property type="project" value="TreeGrafter"/>
</dbReference>
<feature type="transmembrane region" description="Helical" evidence="11">
    <location>
        <begin position="481"/>
        <end position="502"/>
    </location>
</feature>
<dbReference type="AlphaFoldDB" id="A0A3M6UKH3"/>
<dbReference type="PRINTS" id="PR01610">
    <property type="entry name" value="CD36ANTIGEN"/>
</dbReference>
<dbReference type="PANTHER" id="PTHR11923:SF51">
    <property type="entry name" value="LYSOSOME MEMBRANE PROTEIN 2"/>
    <property type="match status" value="1"/>
</dbReference>
<proteinExistence type="inferred from homology"/>
<dbReference type="GO" id="GO:0005886">
    <property type="term" value="C:plasma membrane"/>
    <property type="evidence" value="ECO:0007669"/>
    <property type="project" value="UniProtKB-SubCell"/>
</dbReference>
<dbReference type="EMBL" id="RCHS01001311">
    <property type="protein sequence ID" value="RMX54156.1"/>
    <property type="molecule type" value="Genomic_DNA"/>
</dbReference>
<dbReference type="STRING" id="46731.A0A3M6UKH3"/>
<evidence type="ECO:0000256" key="4">
    <source>
        <dbReference type="ARBA" id="ARBA00022692"/>
    </source>
</evidence>
<organism evidence="12 13">
    <name type="scientific">Pocillopora damicornis</name>
    <name type="common">Cauliflower coral</name>
    <name type="synonym">Millepora damicornis</name>
    <dbReference type="NCBI Taxonomy" id="46731"/>
    <lineage>
        <taxon>Eukaryota</taxon>
        <taxon>Metazoa</taxon>
        <taxon>Cnidaria</taxon>
        <taxon>Anthozoa</taxon>
        <taxon>Hexacorallia</taxon>
        <taxon>Scleractinia</taxon>
        <taxon>Astrocoeniina</taxon>
        <taxon>Pocilloporidae</taxon>
        <taxon>Pocillopora</taxon>
    </lineage>
</organism>
<reference evidence="12 13" key="1">
    <citation type="journal article" date="2018" name="Sci. Rep.">
        <title>Comparative analysis of the Pocillopora damicornis genome highlights role of immune system in coral evolution.</title>
        <authorList>
            <person name="Cunning R."/>
            <person name="Bay R.A."/>
            <person name="Gillette P."/>
            <person name="Baker A.C."/>
            <person name="Traylor-Knowles N."/>
        </authorList>
    </citation>
    <scope>NUCLEOTIDE SEQUENCE [LARGE SCALE GENOMIC DNA]</scope>
    <source>
        <strain evidence="12">RSMAS</strain>
        <tissue evidence="12">Whole animal</tissue>
    </source>
</reference>
<feature type="compositionally biased region" description="Basic and acidic residues" evidence="10">
    <location>
        <begin position="1026"/>
        <end position="1042"/>
    </location>
</feature>
<keyword evidence="4 11" id="KW-0812">Transmembrane</keyword>
<evidence type="ECO:0000313" key="12">
    <source>
        <dbReference type="EMBL" id="RMX54156.1"/>
    </source>
</evidence>
<evidence type="ECO:0008006" key="14">
    <source>
        <dbReference type="Google" id="ProtNLM"/>
    </source>
</evidence>
<feature type="region of interest" description="Disordered" evidence="10">
    <location>
        <begin position="1026"/>
        <end position="1050"/>
    </location>
</feature>
<comment type="subcellular location">
    <subcellularLocation>
        <location evidence="1">Cell membrane</location>
        <topology evidence="1">Multi-pass membrane protein</topology>
    </subcellularLocation>
</comment>
<evidence type="ECO:0000256" key="7">
    <source>
        <dbReference type="ARBA" id="ARBA00023157"/>
    </source>
</evidence>
<keyword evidence="6 11" id="KW-0472">Membrane</keyword>
<keyword evidence="3" id="KW-1003">Cell membrane</keyword>
<gene>
    <name evidence="12" type="ORF">pdam_00012124</name>
</gene>
<evidence type="ECO:0000256" key="5">
    <source>
        <dbReference type="ARBA" id="ARBA00022989"/>
    </source>
</evidence>
<accession>A0A3M6UKH3</accession>
<dbReference type="Proteomes" id="UP000275408">
    <property type="component" value="Unassembled WGS sequence"/>
</dbReference>
<evidence type="ECO:0000256" key="3">
    <source>
        <dbReference type="ARBA" id="ARBA00022475"/>
    </source>
</evidence>
<feature type="transmembrane region" description="Helical" evidence="11">
    <location>
        <begin position="535"/>
        <end position="560"/>
    </location>
</feature>
<feature type="transmembrane region" description="Helical" evidence="11">
    <location>
        <begin position="993"/>
        <end position="1012"/>
    </location>
</feature>
<evidence type="ECO:0000256" key="2">
    <source>
        <dbReference type="ARBA" id="ARBA00010532"/>
    </source>
</evidence>
<sequence>MESRRRCCGCCSRRVLIISFAITGVFLLVAGLVLDVGGVFSNIIKNKVDQSVELKPGGLVYEEWVKTSLPVYMKYYVFDLKNHEEVMTGKAVPAVEQKGPYSYRELRSNEVLNWTSDRSIVTFMPNRTYVFDPETSCEGCDDRNDTFMSVNIPLMTLALWVRNNNYDKKHEFCFLGMLIEAELYKVKLFQRKTVYDILWGYKDPFLEFLVKATQGIHIPIIDKNITCPGQDGLTDFVQLQYNNTYYGISAVNSGQTDINKLEQFTMWRGESHLSWWSDKYANMINGTDGTQFSPGVDKQATLYAFSPEVCRSLFFVYESDQTVKDIKLYRFTAPEKLYLNGDTYKPNKGFCMPSGCLPTGLLNISRCQPLNPPVVLSPPHFYQSDKSLLEAVHGLNPEKSKHETYVDIEPITGIVMRAAKRIQINIAVEPVKMFAPTNGKFSKVFLPVMYASESFVITDGKAADFRHKVYLPITITEVIQYFLMGLGALFILVALLLLILTANKKKNDLELRVNEGDGHVRDDERQPLVTDGRRVFITSLTVFGLILLVSGTILTASHVFSKLIKDKVNEDVQLKPGSTVYKEWVNSSVPFYKKFYMFNLTNPEEVMNGNATPNVEQIGPYSYRELRSNKVLKWTDDDSIVTFMPNRTYIFDPETSCAGCHDKNDTFVNVNIPLLTLALWLRNTNYTKEQPKVCSAGIKATVDKFKLKLFRRKTVYDILWGYQDEFLKFLLKISKLTGCPAREGITTFIQLQYNNTFYGISSVNTGRTDISKLEQFTMWRNESHLSWWSDKYANMINGTDATQFAPDVDKENKFYVFSPGICRSVHFTYEKEVTLKDIKLYRVTISDEVFKSGDVYPPNRGFCITPGCLPTGLLNISLCQPMNPPVVTSPPHFYQSDKSLLQTVHGLKPEKSEHETFLEIEPITGIVMRGAQRVQINIALESVDVLPQTKGSFEKVFLPFMFASEVAEITDEKASDFREKFSKMNTAMKITKMFEYSLIVIGAFLLGVVLLLPCFDNDKKVQENGTKIEEKDEKHPLIDSSRKTFAHQST</sequence>
<keyword evidence="7" id="KW-1015">Disulfide bond</keyword>
<dbReference type="PANTHER" id="PTHR11923">
    <property type="entry name" value="SCAVENGER RECEPTOR CLASS B TYPE-1 SR-B1"/>
    <property type="match status" value="1"/>
</dbReference>
<dbReference type="InterPro" id="IPR002159">
    <property type="entry name" value="CD36_fam"/>
</dbReference>
<keyword evidence="5 11" id="KW-1133">Transmembrane helix</keyword>
<dbReference type="PRINTS" id="PR01609">
    <property type="entry name" value="CD36FAMILY"/>
</dbReference>
<protein>
    <recommendedName>
        <fullName evidence="14">Lysosome membrane protein 2</fullName>
    </recommendedName>
</protein>
<keyword evidence="13" id="KW-1185">Reference proteome</keyword>
<keyword evidence="8" id="KW-0675">Receptor</keyword>
<evidence type="ECO:0000313" key="13">
    <source>
        <dbReference type="Proteomes" id="UP000275408"/>
    </source>
</evidence>
<evidence type="ECO:0000256" key="9">
    <source>
        <dbReference type="ARBA" id="ARBA00023180"/>
    </source>
</evidence>
<name>A0A3M6UKH3_POCDA</name>
<evidence type="ECO:0000256" key="1">
    <source>
        <dbReference type="ARBA" id="ARBA00004651"/>
    </source>
</evidence>
<dbReference type="GO" id="GO:0005737">
    <property type="term" value="C:cytoplasm"/>
    <property type="evidence" value="ECO:0007669"/>
    <property type="project" value="TreeGrafter"/>
</dbReference>
<comment type="caution">
    <text evidence="12">The sequence shown here is derived from an EMBL/GenBank/DDBJ whole genome shotgun (WGS) entry which is preliminary data.</text>
</comment>
<dbReference type="Pfam" id="PF01130">
    <property type="entry name" value="CD36"/>
    <property type="match status" value="2"/>
</dbReference>
<keyword evidence="9" id="KW-0325">Glycoprotein</keyword>
<evidence type="ECO:0000256" key="10">
    <source>
        <dbReference type="SAM" id="MobiDB-lite"/>
    </source>
</evidence>